<comment type="subunit">
    <text evidence="3">Component of the ER membrane protein complex (EMC).</text>
</comment>
<accession>A0A2T9Z5P0</accession>
<dbReference type="InterPro" id="IPR011678">
    <property type="entry name" value="EMC1_C"/>
</dbReference>
<name>A0A2T9Z5P0_9FUNG</name>
<evidence type="ECO:0000256" key="5">
    <source>
        <dbReference type="ARBA" id="ARBA00022692"/>
    </source>
</evidence>
<evidence type="ECO:0000256" key="3">
    <source>
        <dbReference type="ARBA" id="ARBA00011276"/>
    </source>
</evidence>
<feature type="domain" description="EMC1 first beta-propeller" evidence="13">
    <location>
        <begin position="18"/>
        <end position="381"/>
    </location>
</feature>
<evidence type="ECO:0000256" key="7">
    <source>
        <dbReference type="ARBA" id="ARBA00022824"/>
    </source>
</evidence>
<feature type="signal peptide" evidence="11">
    <location>
        <begin position="1"/>
        <end position="18"/>
    </location>
</feature>
<dbReference type="Gene3D" id="2.130.10.10">
    <property type="entry name" value="YVTN repeat-like/Quinoprotein amine dehydrogenase"/>
    <property type="match status" value="1"/>
</dbReference>
<dbReference type="PANTHER" id="PTHR21573:SF0">
    <property type="entry name" value="ER MEMBRANE PROTEIN COMPLEX SUBUNIT 1"/>
    <property type="match status" value="1"/>
</dbReference>
<dbReference type="InterPro" id="IPR011047">
    <property type="entry name" value="Quinoprotein_ADH-like_sf"/>
</dbReference>
<dbReference type="Pfam" id="PF25293">
    <property type="entry name" value="Beta-prop_EMC1_N"/>
    <property type="match status" value="1"/>
</dbReference>
<comment type="caution">
    <text evidence="14">The sequence shown here is derived from an EMBL/GenBank/DDBJ whole genome shotgun (WGS) entry which is preliminary data.</text>
</comment>
<evidence type="ECO:0000256" key="11">
    <source>
        <dbReference type="SAM" id="SignalP"/>
    </source>
</evidence>
<keyword evidence="7" id="KW-0256">Endoplasmic reticulum</keyword>
<evidence type="ECO:0000256" key="10">
    <source>
        <dbReference type="ARBA" id="ARBA00023180"/>
    </source>
</evidence>
<evidence type="ECO:0000256" key="6">
    <source>
        <dbReference type="ARBA" id="ARBA00022729"/>
    </source>
</evidence>
<evidence type="ECO:0000256" key="1">
    <source>
        <dbReference type="ARBA" id="ARBA00004115"/>
    </source>
</evidence>
<dbReference type="PANTHER" id="PTHR21573">
    <property type="entry name" value="ER MEMBRANE PROTEIN COMPLEX SUBUNIT 1"/>
    <property type="match status" value="1"/>
</dbReference>
<dbReference type="Pfam" id="PF07774">
    <property type="entry name" value="EMC1_C"/>
    <property type="match status" value="1"/>
</dbReference>
<sequence>MIKINLLIILVLSFTANAIYKDQIGKIEWSKHLIGKSKTSFDNKYANDVLFSITDNNVLAAINTTQGNTIWRQTFDQEKILSFKQISNGLFTISGKSSQQYRVWDPTSGKLVWEHVVDQPTTSNGDIFIEEDQTKAVVTAGNSVIRFNLADGSVVWKVDLKTKSTTYGKVIVYKNDIYVLGIQKKAVKKIFVARLSLSDGSVKREYATSSKNKLNSKNTVILHTHTHNPYLVWREEGDIIWSVHKLGFQTTEFDIFHPKLLDVPMVPLDMIESSIFHIDLGTKNPMMGFTYQAEGKNKFLIAKLEEKRGEPTFTNHLSFSYTEKAHGKKRLFINQNGILATINVRSNNKAKFDVYDLLQNGKMLDSGSISIPQEHEYGIPESISVTGNSQNGVVSIQTNDGLTCAFNYQAQELKNTELKVAHPIWCKDQSLASSTDSVFVNIPDPNSNGKVTDKKTIVEELYGDGNNNLVMSYLLRVYKHAEDLTGYIRNNLSLLGLFNKVHPHTTDSTLYNFGFKKYVVFTTNYGKVAAYDTVTGESVWQRQLLNKKTDKSNFKRNPWLQINRIFNTRQTTRHSEAVIVVEGTNLGKNTVLTTLNGVTGEIISDYTLDLEYPACKILETNAVDSSSNQKVLIILRCDKDKVSAEIWPRTSTSINAISELENNIYFVTGETPKSTKITGYKMGLFKKLSSNQNELKESIYVSDSVAVWELDFGKDKYEVISSHFASPNQKMASIGRILSDRNVLYKYLNPNAMLVLAGSQDSSYGLRALVVDTITGKVLHMADHPHAFVDKTSSTKPLGLLKENWAGYYFWNNPSKTNENDGLEQEKGQDSNKNTPSTYTLVSLEMFESGVPNEKESSGTFSSYNIQRPHISSKSYVLPYAVTAMGASTTHNGIAVQSLALAFRNQPLALIPLTEIDSLRPVGYGDKTPTSDYLMPYKPLVIIDSLASPSYNLSISGVSEIRSTSTNLESTSLVLFYGLDVFCTRLSPSGSFDVLSVSFSKLNLVATIVTLVVASIVTVPFVRRRVLGDLWE</sequence>
<dbReference type="InterPro" id="IPR015943">
    <property type="entry name" value="WD40/YVTN_repeat-like_dom_sf"/>
</dbReference>
<comment type="similarity">
    <text evidence="2">Belongs to the EMC1 family.</text>
</comment>
<comment type="subcellular location">
    <subcellularLocation>
        <location evidence="1">Endoplasmic reticulum membrane</location>
        <topology evidence="1">Single-pass type I membrane protein</topology>
    </subcellularLocation>
</comment>
<evidence type="ECO:0000256" key="2">
    <source>
        <dbReference type="ARBA" id="ARBA00007904"/>
    </source>
</evidence>
<keyword evidence="6 11" id="KW-0732">Signal</keyword>
<keyword evidence="9" id="KW-0472">Membrane</keyword>
<dbReference type="InterPro" id="IPR026895">
    <property type="entry name" value="EMC1"/>
</dbReference>
<dbReference type="OrthoDB" id="28092at2759"/>
<dbReference type="GO" id="GO:0034975">
    <property type="term" value="P:protein folding in endoplasmic reticulum"/>
    <property type="evidence" value="ECO:0007669"/>
    <property type="project" value="TreeGrafter"/>
</dbReference>
<evidence type="ECO:0000313" key="14">
    <source>
        <dbReference type="EMBL" id="PVU99913.1"/>
    </source>
</evidence>
<reference evidence="14 15" key="1">
    <citation type="journal article" date="2018" name="MBio">
        <title>Comparative Genomics Reveals the Core Gene Toolbox for the Fungus-Insect Symbiosis.</title>
        <authorList>
            <person name="Wang Y."/>
            <person name="Stata M."/>
            <person name="Wang W."/>
            <person name="Stajich J.E."/>
            <person name="White M.M."/>
            <person name="Moncalvo J.M."/>
        </authorList>
    </citation>
    <scope>NUCLEOTIDE SEQUENCE [LARGE SCALE GENOMIC DNA]</scope>
    <source>
        <strain evidence="14 15">AUS-77-4</strain>
    </source>
</reference>
<evidence type="ECO:0000256" key="8">
    <source>
        <dbReference type="ARBA" id="ARBA00022989"/>
    </source>
</evidence>
<dbReference type="InterPro" id="IPR058545">
    <property type="entry name" value="Beta-prop_EMC1_1st"/>
</dbReference>
<keyword evidence="8" id="KW-1133">Transmembrane helix</keyword>
<dbReference type="STRING" id="61424.A0A2T9Z5P0"/>
<dbReference type="Proteomes" id="UP000245699">
    <property type="component" value="Unassembled WGS sequence"/>
</dbReference>
<evidence type="ECO:0000313" key="15">
    <source>
        <dbReference type="Proteomes" id="UP000245699"/>
    </source>
</evidence>
<evidence type="ECO:0000259" key="12">
    <source>
        <dbReference type="Pfam" id="PF07774"/>
    </source>
</evidence>
<dbReference type="EMBL" id="MBFT01000012">
    <property type="protein sequence ID" value="PVU99913.1"/>
    <property type="molecule type" value="Genomic_DNA"/>
</dbReference>
<proteinExistence type="inferred from homology"/>
<dbReference type="GO" id="GO:0072546">
    <property type="term" value="C:EMC complex"/>
    <property type="evidence" value="ECO:0007669"/>
    <property type="project" value="InterPro"/>
</dbReference>
<feature type="chain" id="PRO_5015630691" description="ER membrane protein complex subunit 1" evidence="11">
    <location>
        <begin position="19"/>
        <end position="1032"/>
    </location>
</feature>
<keyword evidence="5" id="KW-0812">Transmembrane</keyword>
<keyword evidence="15" id="KW-1185">Reference proteome</keyword>
<protein>
    <recommendedName>
        <fullName evidence="4">ER membrane protein complex subunit 1</fullName>
    </recommendedName>
</protein>
<dbReference type="AlphaFoldDB" id="A0A2T9Z5P0"/>
<evidence type="ECO:0000259" key="13">
    <source>
        <dbReference type="Pfam" id="PF25293"/>
    </source>
</evidence>
<feature type="domain" description="ER membrane protein complex subunit 1 C-terminal" evidence="12">
    <location>
        <begin position="803"/>
        <end position="1031"/>
    </location>
</feature>
<evidence type="ECO:0000256" key="9">
    <source>
        <dbReference type="ARBA" id="ARBA00023136"/>
    </source>
</evidence>
<gene>
    <name evidence="14" type="ORF">BB559_000294</name>
</gene>
<organism evidence="14 15">
    <name type="scientific">Furculomyces boomerangus</name>
    <dbReference type="NCBI Taxonomy" id="61424"/>
    <lineage>
        <taxon>Eukaryota</taxon>
        <taxon>Fungi</taxon>
        <taxon>Fungi incertae sedis</taxon>
        <taxon>Zoopagomycota</taxon>
        <taxon>Kickxellomycotina</taxon>
        <taxon>Harpellomycetes</taxon>
        <taxon>Harpellales</taxon>
        <taxon>Harpellaceae</taxon>
        <taxon>Furculomyces</taxon>
    </lineage>
</organism>
<dbReference type="SUPFAM" id="SSF50998">
    <property type="entry name" value="Quinoprotein alcohol dehydrogenase-like"/>
    <property type="match status" value="2"/>
</dbReference>
<keyword evidence="10" id="KW-0325">Glycoprotein</keyword>
<evidence type="ECO:0000256" key="4">
    <source>
        <dbReference type="ARBA" id="ARBA00020824"/>
    </source>
</evidence>